<proteinExistence type="predicted"/>
<reference evidence="3" key="1">
    <citation type="submission" date="2017-09" db="EMBL/GenBank/DDBJ databases">
        <title>FDA dAtabase for Regulatory Grade micrObial Sequences (FDA-ARGOS): Supporting development and validation of Infectious Disease Dx tests.</title>
        <authorList>
            <person name="Minogue T."/>
            <person name="Wolcott M."/>
            <person name="Wasieloski L."/>
            <person name="Aguilar W."/>
            <person name="Moore D."/>
            <person name="Tallon L."/>
            <person name="Sadzewicz L."/>
            <person name="Ott S."/>
            <person name="Zhao X."/>
            <person name="Nagaraj S."/>
            <person name="Vavikolanu K."/>
            <person name="Aluvathingal J."/>
            <person name="Nadendla S."/>
            <person name="Sichtig H."/>
        </authorList>
    </citation>
    <scope>NUCLEOTIDE SEQUENCE [LARGE SCALE GENOMIC DNA]</scope>
    <source>
        <strain evidence="3">FDAARGOS_394</strain>
    </source>
</reference>
<dbReference type="PANTHER" id="PTHR34631">
    <property type="match status" value="1"/>
</dbReference>
<dbReference type="Proteomes" id="UP000220246">
    <property type="component" value="Unassembled WGS sequence"/>
</dbReference>
<dbReference type="OrthoDB" id="8451553at2"/>
<sequence>MSKPPRAKYRTTNWTEYNAALKRRGSLMVWLDADLQWQAPTSGRTGRPAVFSYAAIQFCLTLKCMFGLGLRQTTGLAESLLQLAKLDWAVPGYSTLWRRQKTLSVTITAQLNNAGLHLLIDSTGVKMLGEGEWKTKKHGADYRRQWRKVDLGIDAQTLEIRAIEITDNAIGYAPMLPELLAQIPPDEPMCSVSADGAYDTKACHEAIAGRQAAAIIPTSRNAKPWTDARAGLQARNEILRTTRKLGRTIWKKWSGYHRRSLVETKMGCFKQLGERVMTRDFDRQVTELQVRASILNKFTRLGTPETVRVA</sequence>
<organism evidence="2 3">
    <name type="scientific">Comamonas terrigena</name>
    <dbReference type="NCBI Taxonomy" id="32013"/>
    <lineage>
        <taxon>Bacteria</taxon>
        <taxon>Pseudomonadati</taxon>
        <taxon>Pseudomonadota</taxon>
        <taxon>Betaproteobacteria</taxon>
        <taxon>Burkholderiales</taxon>
        <taxon>Comamonadaceae</taxon>
        <taxon>Comamonas</taxon>
    </lineage>
</organism>
<comment type="caution">
    <text evidence="2">The sequence shown here is derived from an EMBL/GenBank/DDBJ whole genome shotgun (WGS) entry which is preliminary data.</text>
</comment>
<evidence type="ECO:0000259" key="1">
    <source>
        <dbReference type="Pfam" id="PF13737"/>
    </source>
</evidence>
<feature type="domain" description="Transposase DDE" evidence="1">
    <location>
        <begin position="22"/>
        <end position="130"/>
    </location>
</feature>
<dbReference type="AlphaFoldDB" id="A0A2A7UT61"/>
<dbReference type="EMBL" id="PDEA01000001">
    <property type="protein sequence ID" value="PEH88457.1"/>
    <property type="molecule type" value="Genomic_DNA"/>
</dbReference>
<dbReference type="InterPro" id="IPR053520">
    <property type="entry name" value="Transposase_Tn903"/>
</dbReference>
<keyword evidence="3" id="KW-1185">Reference proteome</keyword>
<evidence type="ECO:0000313" key="3">
    <source>
        <dbReference type="Proteomes" id="UP000220246"/>
    </source>
</evidence>
<gene>
    <name evidence="2" type="ORF">CRM82_07435</name>
</gene>
<dbReference type="Pfam" id="PF13737">
    <property type="entry name" value="DDE_Tnp_1_5"/>
    <property type="match status" value="1"/>
</dbReference>
<dbReference type="InterPro" id="IPR053172">
    <property type="entry name" value="Tn903_transposase"/>
</dbReference>
<dbReference type="InterPro" id="IPR025668">
    <property type="entry name" value="Tnp_DDE_dom"/>
</dbReference>
<dbReference type="RefSeq" id="WP_066539697.1">
    <property type="nucleotide sequence ID" value="NZ_PDEA01000001.1"/>
</dbReference>
<evidence type="ECO:0000313" key="2">
    <source>
        <dbReference type="EMBL" id="PEH88457.1"/>
    </source>
</evidence>
<protein>
    <submittedName>
        <fullName evidence="2">IS5 family transposase</fullName>
    </submittedName>
</protein>
<name>A0A2A7UT61_COMTR</name>
<dbReference type="PANTHER" id="PTHR34631:SF3">
    <property type="entry name" value="ISSOD12 TRANSPOSASE TNPA_ISSOD12"/>
    <property type="match status" value="1"/>
</dbReference>
<dbReference type="GeneID" id="80800426"/>
<dbReference type="NCBIfam" id="NF033579">
    <property type="entry name" value="transpos_IS5_2"/>
    <property type="match status" value="1"/>
</dbReference>
<accession>A0A2A7UT61</accession>